<evidence type="ECO:0000256" key="4">
    <source>
        <dbReference type="ARBA" id="ARBA00022824"/>
    </source>
</evidence>
<dbReference type="GO" id="GO:0016020">
    <property type="term" value="C:membrane"/>
    <property type="evidence" value="ECO:0007669"/>
    <property type="project" value="UniProtKB-SubCell"/>
</dbReference>
<evidence type="ECO:0000256" key="3">
    <source>
        <dbReference type="ARBA" id="ARBA00004370"/>
    </source>
</evidence>
<keyword evidence="4" id="KW-0256">Endoplasmic reticulum</keyword>
<evidence type="ECO:0000256" key="1">
    <source>
        <dbReference type="ARBA" id="ARBA00004173"/>
    </source>
</evidence>
<dbReference type="Proteomes" id="UP001302321">
    <property type="component" value="Unassembled WGS sequence"/>
</dbReference>
<reference evidence="7" key="2">
    <citation type="submission" date="2023-05" db="EMBL/GenBank/DDBJ databases">
        <authorList>
            <consortium name="Lawrence Berkeley National Laboratory"/>
            <person name="Steindorff A."/>
            <person name="Hensen N."/>
            <person name="Bonometti L."/>
            <person name="Westerberg I."/>
            <person name="Brannstrom I.O."/>
            <person name="Guillou S."/>
            <person name="Cros-Aarteil S."/>
            <person name="Calhoun S."/>
            <person name="Haridas S."/>
            <person name="Kuo A."/>
            <person name="Mondo S."/>
            <person name="Pangilinan J."/>
            <person name="Riley R."/>
            <person name="Labutti K."/>
            <person name="Andreopoulos B."/>
            <person name="Lipzen A."/>
            <person name="Chen C."/>
            <person name="Yanf M."/>
            <person name="Daum C."/>
            <person name="Ng V."/>
            <person name="Clum A."/>
            <person name="Ohm R."/>
            <person name="Martin F."/>
            <person name="Silar P."/>
            <person name="Natvig D."/>
            <person name="Lalanne C."/>
            <person name="Gautier V."/>
            <person name="Ament-Velasquez S.L."/>
            <person name="Kruys A."/>
            <person name="Hutchinson M.I."/>
            <person name="Powell A.J."/>
            <person name="Barry K."/>
            <person name="Miller A.N."/>
            <person name="Grigoriev I.V."/>
            <person name="Debuchy R."/>
            <person name="Gladieux P."/>
            <person name="Thoren M.H."/>
            <person name="Johannesson H."/>
        </authorList>
    </citation>
    <scope>NUCLEOTIDE SEQUENCE</scope>
    <source>
        <strain evidence="7">CBS 892.96</strain>
    </source>
</reference>
<dbReference type="PANTHER" id="PTHR48182">
    <property type="entry name" value="PROTEIN SERAC1"/>
    <property type="match status" value="1"/>
</dbReference>
<proteinExistence type="predicted"/>
<organism evidence="7 8">
    <name type="scientific">Triangularia setosa</name>
    <dbReference type="NCBI Taxonomy" id="2587417"/>
    <lineage>
        <taxon>Eukaryota</taxon>
        <taxon>Fungi</taxon>
        <taxon>Dikarya</taxon>
        <taxon>Ascomycota</taxon>
        <taxon>Pezizomycotina</taxon>
        <taxon>Sordariomycetes</taxon>
        <taxon>Sordariomycetidae</taxon>
        <taxon>Sordariales</taxon>
        <taxon>Podosporaceae</taxon>
        <taxon>Triangularia</taxon>
    </lineage>
</organism>
<comment type="subcellular location">
    <subcellularLocation>
        <location evidence="2">Endoplasmic reticulum</location>
    </subcellularLocation>
    <subcellularLocation>
        <location evidence="3">Membrane</location>
    </subcellularLocation>
    <subcellularLocation>
        <location evidence="1">Mitochondrion</location>
    </subcellularLocation>
</comment>
<gene>
    <name evidence="7" type="ORF">QBC36DRAFT_370440</name>
</gene>
<evidence type="ECO:0000313" key="7">
    <source>
        <dbReference type="EMBL" id="KAK4177903.1"/>
    </source>
</evidence>
<evidence type="ECO:0000256" key="6">
    <source>
        <dbReference type="ARBA" id="ARBA00023136"/>
    </source>
</evidence>
<dbReference type="GO" id="GO:0005739">
    <property type="term" value="C:mitochondrion"/>
    <property type="evidence" value="ECO:0007669"/>
    <property type="project" value="UniProtKB-SubCell"/>
</dbReference>
<name>A0AAN6W9L6_9PEZI</name>
<dbReference type="PANTHER" id="PTHR48182:SF2">
    <property type="entry name" value="PROTEIN SERAC1"/>
    <property type="match status" value="1"/>
</dbReference>
<dbReference type="GO" id="GO:0005783">
    <property type="term" value="C:endoplasmic reticulum"/>
    <property type="evidence" value="ECO:0007669"/>
    <property type="project" value="UniProtKB-SubCell"/>
</dbReference>
<evidence type="ECO:0000313" key="8">
    <source>
        <dbReference type="Proteomes" id="UP001302321"/>
    </source>
</evidence>
<accession>A0AAN6W9L6</accession>
<keyword evidence="6" id="KW-0472">Membrane</keyword>
<reference evidence="7" key="1">
    <citation type="journal article" date="2023" name="Mol. Phylogenet. Evol.">
        <title>Genome-scale phylogeny and comparative genomics of the fungal order Sordariales.</title>
        <authorList>
            <person name="Hensen N."/>
            <person name="Bonometti L."/>
            <person name="Westerberg I."/>
            <person name="Brannstrom I.O."/>
            <person name="Guillou S."/>
            <person name="Cros-Aarteil S."/>
            <person name="Calhoun S."/>
            <person name="Haridas S."/>
            <person name="Kuo A."/>
            <person name="Mondo S."/>
            <person name="Pangilinan J."/>
            <person name="Riley R."/>
            <person name="LaButti K."/>
            <person name="Andreopoulos B."/>
            <person name="Lipzen A."/>
            <person name="Chen C."/>
            <person name="Yan M."/>
            <person name="Daum C."/>
            <person name="Ng V."/>
            <person name="Clum A."/>
            <person name="Steindorff A."/>
            <person name="Ohm R.A."/>
            <person name="Martin F."/>
            <person name="Silar P."/>
            <person name="Natvig D.O."/>
            <person name="Lalanne C."/>
            <person name="Gautier V."/>
            <person name="Ament-Velasquez S.L."/>
            <person name="Kruys A."/>
            <person name="Hutchinson M.I."/>
            <person name="Powell A.J."/>
            <person name="Barry K."/>
            <person name="Miller A.N."/>
            <person name="Grigoriev I.V."/>
            <person name="Debuchy R."/>
            <person name="Gladieux P."/>
            <person name="Hiltunen Thoren M."/>
            <person name="Johannesson H."/>
        </authorList>
    </citation>
    <scope>NUCLEOTIDE SEQUENCE</scope>
    <source>
        <strain evidence="7">CBS 892.96</strain>
    </source>
</reference>
<evidence type="ECO:0000256" key="2">
    <source>
        <dbReference type="ARBA" id="ARBA00004240"/>
    </source>
</evidence>
<protein>
    <submittedName>
        <fullName evidence="7">Uncharacterized protein</fullName>
    </submittedName>
</protein>
<keyword evidence="8" id="KW-1185">Reference proteome</keyword>
<dbReference type="EMBL" id="MU866152">
    <property type="protein sequence ID" value="KAK4177903.1"/>
    <property type="molecule type" value="Genomic_DNA"/>
</dbReference>
<dbReference type="InterPro" id="IPR052374">
    <property type="entry name" value="SERAC1"/>
</dbReference>
<comment type="caution">
    <text evidence="7">The sequence shown here is derived from an EMBL/GenBank/DDBJ whole genome shotgun (WGS) entry which is preliminary data.</text>
</comment>
<sequence>MPRSDSQASIPVLRLPTSSATLYYQVPHHHSTHSIFRATAWRRKSSSPSSDTATLESQSFTKGSLGLILLYEPSETRLDFIFIIPSEDPAMFWPEQWLPYEPGFKHVRIHTFSYDSDWSKAQHSVLRIRDFAQSLLSSISNSQFPKSQELLRSYSYPTAWAVSLSIPTGAKAYVKELLLDSDTVTDINDNFRHASKDIQLWSFFEGTPTAGAMIVDKSSAIIGLPNEKTEHLPKNHRHLCKFTSSSDPCYIILRDSLKTTIELVDKDCSRLAPTVYP</sequence>
<dbReference type="AlphaFoldDB" id="A0AAN6W9L6"/>
<evidence type="ECO:0000256" key="5">
    <source>
        <dbReference type="ARBA" id="ARBA00023128"/>
    </source>
</evidence>
<keyword evidence="5" id="KW-0496">Mitochondrion</keyword>